<feature type="chain" id="PRO_5041313987" description="Lipoprotein" evidence="2">
    <location>
        <begin position="23"/>
        <end position="51"/>
    </location>
</feature>
<feature type="region of interest" description="Disordered" evidence="1">
    <location>
        <begin position="31"/>
        <end position="51"/>
    </location>
</feature>
<evidence type="ECO:0008006" key="4">
    <source>
        <dbReference type="Google" id="ProtNLM"/>
    </source>
</evidence>
<accession>A0AA49JIF4</accession>
<evidence type="ECO:0000313" key="3">
    <source>
        <dbReference type="EMBL" id="WKN34782.1"/>
    </source>
</evidence>
<dbReference type="PROSITE" id="PS51257">
    <property type="entry name" value="PROKAR_LIPOPROTEIN"/>
    <property type="match status" value="1"/>
</dbReference>
<name>A0AA49JIF4_9BACT</name>
<dbReference type="EMBL" id="CP120682">
    <property type="protein sequence ID" value="WKN34782.1"/>
    <property type="molecule type" value="Genomic_DNA"/>
</dbReference>
<reference evidence="3" key="2">
    <citation type="journal article" date="2024" name="Antonie Van Leeuwenhoek">
        <title>Roseihalotalea indica gen. nov., sp. nov., a halophilic Bacteroidetes from mesopelagic Southwest Indian Ocean with higher carbohydrate metabolic potential.</title>
        <authorList>
            <person name="Chen B."/>
            <person name="Zhang M."/>
            <person name="Lin D."/>
            <person name="Ye J."/>
            <person name="Tang K."/>
        </authorList>
    </citation>
    <scope>NUCLEOTIDE SEQUENCE</scope>
    <source>
        <strain evidence="3">TK19036</strain>
    </source>
</reference>
<proteinExistence type="predicted"/>
<organism evidence="3">
    <name type="scientific">Roseihalotalea indica</name>
    <dbReference type="NCBI Taxonomy" id="2867963"/>
    <lineage>
        <taxon>Bacteria</taxon>
        <taxon>Pseudomonadati</taxon>
        <taxon>Bacteroidota</taxon>
        <taxon>Cytophagia</taxon>
        <taxon>Cytophagales</taxon>
        <taxon>Catalimonadaceae</taxon>
        <taxon>Roseihalotalea</taxon>
    </lineage>
</organism>
<gene>
    <name evidence="3" type="ORF">K4G66_20620</name>
</gene>
<evidence type="ECO:0000256" key="1">
    <source>
        <dbReference type="SAM" id="MobiDB-lite"/>
    </source>
</evidence>
<protein>
    <recommendedName>
        <fullName evidence="4">Lipoprotein</fullName>
    </recommendedName>
</protein>
<reference evidence="3" key="1">
    <citation type="journal article" date="2023" name="Comput. Struct. Biotechnol. J.">
        <title>Discovery of a novel marine Bacteroidetes with a rich repertoire of carbohydrate-active enzymes.</title>
        <authorList>
            <person name="Chen B."/>
            <person name="Liu G."/>
            <person name="Chen Q."/>
            <person name="Wang H."/>
            <person name="Liu L."/>
            <person name="Tang K."/>
        </authorList>
    </citation>
    <scope>NUCLEOTIDE SEQUENCE</scope>
    <source>
        <strain evidence="3">TK19036</strain>
    </source>
</reference>
<sequence>MRTLLKKTVLMAIAFSFPVMFLASCESDMVEPENAMPPKDQMQMPPGLKKK</sequence>
<evidence type="ECO:0000256" key="2">
    <source>
        <dbReference type="SAM" id="SignalP"/>
    </source>
</evidence>
<dbReference type="AlphaFoldDB" id="A0AA49JIF4"/>
<keyword evidence="2" id="KW-0732">Signal</keyword>
<feature type="signal peptide" evidence="2">
    <location>
        <begin position="1"/>
        <end position="22"/>
    </location>
</feature>